<dbReference type="PANTHER" id="PTHR12001:SF69">
    <property type="entry name" value="ALL TRANS-POLYPRENYL-DIPHOSPHATE SYNTHASE PDSS1"/>
    <property type="match status" value="1"/>
</dbReference>
<dbReference type="PROSITE" id="PS00444">
    <property type="entry name" value="POLYPRENYL_SYNTHASE_2"/>
    <property type="match status" value="1"/>
</dbReference>
<evidence type="ECO:0000313" key="8">
    <source>
        <dbReference type="Proteomes" id="UP000036106"/>
    </source>
</evidence>
<keyword evidence="8" id="KW-1185">Reference proteome</keyword>
<reference evidence="8" key="1">
    <citation type="submission" date="2015-07" db="EMBL/GenBank/DDBJ databases">
        <title>Lactobacillus ginsenosidimutans/EMML 3141/ whole genome sequencing.</title>
        <authorList>
            <person name="Kim M.K."/>
            <person name="Im W.-T."/>
            <person name="Srinivasan S."/>
            <person name="Lee J.-J."/>
        </authorList>
    </citation>
    <scope>NUCLEOTIDE SEQUENCE [LARGE SCALE GENOMIC DNA]</scope>
    <source>
        <strain evidence="8">EMML 3041</strain>
    </source>
</reference>
<comment type="similarity">
    <text evidence="2 6">Belongs to the FPP/GGPP synthase family.</text>
</comment>
<dbReference type="InterPro" id="IPR000092">
    <property type="entry name" value="Polyprenyl_synt"/>
</dbReference>
<dbReference type="SFLD" id="SFLDS00005">
    <property type="entry name" value="Isoprenoid_Synthase_Type_I"/>
    <property type="match status" value="1"/>
</dbReference>
<dbReference type="STRING" id="1007676.ABM34_09380"/>
<dbReference type="Proteomes" id="UP000036106">
    <property type="component" value="Chromosome"/>
</dbReference>
<keyword evidence="3 6" id="KW-0808">Transferase</keyword>
<name>A0A0H4QKU5_9LACO</name>
<gene>
    <name evidence="7" type="ORF">ABM34_09380</name>
</gene>
<dbReference type="SUPFAM" id="SSF48576">
    <property type="entry name" value="Terpenoid synthases"/>
    <property type="match status" value="1"/>
</dbReference>
<dbReference type="AlphaFoldDB" id="A0A0H4QKU5"/>
<dbReference type="Gene3D" id="1.10.600.10">
    <property type="entry name" value="Farnesyl Diphosphate Synthase"/>
    <property type="match status" value="1"/>
</dbReference>
<dbReference type="InterPro" id="IPR008949">
    <property type="entry name" value="Isoprenoid_synthase_dom_sf"/>
</dbReference>
<dbReference type="PATRIC" id="fig|1007676.4.peg.1898"/>
<evidence type="ECO:0000256" key="1">
    <source>
        <dbReference type="ARBA" id="ARBA00001946"/>
    </source>
</evidence>
<evidence type="ECO:0000313" key="7">
    <source>
        <dbReference type="EMBL" id="AKP67716.1"/>
    </source>
</evidence>
<dbReference type="GO" id="GO:0008299">
    <property type="term" value="P:isoprenoid biosynthetic process"/>
    <property type="evidence" value="ECO:0007669"/>
    <property type="project" value="InterPro"/>
</dbReference>
<dbReference type="PANTHER" id="PTHR12001">
    <property type="entry name" value="GERANYLGERANYL PYROPHOSPHATE SYNTHASE"/>
    <property type="match status" value="1"/>
</dbReference>
<evidence type="ECO:0000256" key="4">
    <source>
        <dbReference type="ARBA" id="ARBA00022723"/>
    </source>
</evidence>
<proteinExistence type="inferred from homology"/>
<dbReference type="KEGG" id="lgn:ABM34_09380"/>
<organism evidence="7 8">
    <name type="scientific">Companilactobacillus ginsenosidimutans</name>
    <dbReference type="NCBI Taxonomy" id="1007676"/>
    <lineage>
        <taxon>Bacteria</taxon>
        <taxon>Bacillati</taxon>
        <taxon>Bacillota</taxon>
        <taxon>Bacilli</taxon>
        <taxon>Lactobacillales</taxon>
        <taxon>Lactobacillaceae</taxon>
        <taxon>Companilactobacillus</taxon>
    </lineage>
</organism>
<comment type="cofactor">
    <cofactor evidence="1">
        <name>Mg(2+)</name>
        <dbReference type="ChEBI" id="CHEBI:18420"/>
    </cofactor>
</comment>
<dbReference type="Pfam" id="PF00348">
    <property type="entry name" value="polyprenyl_synt"/>
    <property type="match status" value="1"/>
</dbReference>
<dbReference type="CDD" id="cd00685">
    <property type="entry name" value="Trans_IPPS_HT"/>
    <property type="match status" value="1"/>
</dbReference>
<dbReference type="EMBL" id="CP012034">
    <property type="protein sequence ID" value="AKP67716.1"/>
    <property type="molecule type" value="Genomic_DNA"/>
</dbReference>
<evidence type="ECO:0000256" key="6">
    <source>
        <dbReference type="RuleBase" id="RU004466"/>
    </source>
</evidence>
<protein>
    <submittedName>
        <fullName evidence="7">Polyprenyl synthetase</fullName>
    </submittedName>
</protein>
<keyword evidence="5" id="KW-0460">Magnesium</keyword>
<sequence>MANSIWKEYPAMGKRIDRTTEFIHKSLDMRNEAIAKMIKDLTSGGKMLRPAFFLIFSSFGPDKKTDKELIPLAASLELLHVATLIHDDVIDDSPLRRSKPTVHTKYGKRNAIYAGDYMFTLYFETISRYLPQQSQILTNALSMKKILIGELDQLLINFNVDATAKMYFREVAGKTAELFSLSTMMGATISGGDHELIARSKNIGHEIGMAFQIIDDILDFGDSRDTGKPNFEDLRNGVYSLPYILGLQDKNAELISVLSKNELNNDDINEAARIVVDNGYLDQAKGIARTYSKHALKRIAKLPRGKNKTALNKIVEELMDRIE</sequence>
<evidence type="ECO:0000256" key="2">
    <source>
        <dbReference type="ARBA" id="ARBA00006706"/>
    </source>
</evidence>
<dbReference type="InterPro" id="IPR033749">
    <property type="entry name" value="Polyprenyl_synt_CS"/>
</dbReference>
<accession>A0A0H4QKU5</accession>
<evidence type="ECO:0000256" key="3">
    <source>
        <dbReference type="ARBA" id="ARBA00022679"/>
    </source>
</evidence>
<dbReference type="GO" id="GO:0046872">
    <property type="term" value="F:metal ion binding"/>
    <property type="evidence" value="ECO:0007669"/>
    <property type="project" value="UniProtKB-KW"/>
</dbReference>
<dbReference type="RefSeq" id="WP_048705259.1">
    <property type="nucleotide sequence ID" value="NZ_CP012034.1"/>
</dbReference>
<keyword evidence="4" id="KW-0479">Metal-binding</keyword>
<dbReference type="OrthoDB" id="9805316at2"/>
<dbReference type="GO" id="GO:0004659">
    <property type="term" value="F:prenyltransferase activity"/>
    <property type="evidence" value="ECO:0007669"/>
    <property type="project" value="InterPro"/>
</dbReference>
<evidence type="ECO:0000256" key="5">
    <source>
        <dbReference type="ARBA" id="ARBA00022842"/>
    </source>
</evidence>